<feature type="compositionally biased region" description="Low complexity" evidence="4">
    <location>
        <begin position="340"/>
        <end position="360"/>
    </location>
</feature>
<reference evidence="5 6" key="1">
    <citation type="journal article" date="2019" name="PLoS Genet.">
        <title>Convergent evolution of linked mating-type loci in basidiomycete fungi.</title>
        <authorList>
            <person name="Sun S."/>
            <person name="Coelho M.A."/>
            <person name="Heitman J."/>
            <person name="Nowrousian M."/>
        </authorList>
    </citation>
    <scope>NUCLEOTIDE SEQUENCE [LARGE SCALE GENOMIC DNA]</scope>
    <source>
        <strain evidence="5 6">CBS 4282</strain>
    </source>
</reference>
<dbReference type="Pfam" id="PF12796">
    <property type="entry name" value="Ank_2"/>
    <property type="match status" value="1"/>
</dbReference>
<organism evidence="5 6">
    <name type="scientific">Vanrija humicola</name>
    <name type="common">Yeast</name>
    <name type="synonym">Cryptococcus humicola</name>
    <dbReference type="NCBI Taxonomy" id="5417"/>
    <lineage>
        <taxon>Eukaryota</taxon>
        <taxon>Fungi</taxon>
        <taxon>Dikarya</taxon>
        <taxon>Basidiomycota</taxon>
        <taxon>Agaricomycotina</taxon>
        <taxon>Tremellomycetes</taxon>
        <taxon>Trichosporonales</taxon>
        <taxon>Trichosporonaceae</taxon>
        <taxon>Vanrija</taxon>
    </lineage>
</organism>
<dbReference type="SMART" id="SM00248">
    <property type="entry name" value="ANK"/>
    <property type="match status" value="3"/>
</dbReference>
<keyword evidence="2 3" id="KW-0040">ANK repeat</keyword>
<protein>
    <submittedName>
        <fullName evidence="5">Uncharacterized protein</fullName>
    </submittedName>
</protein>
<dbReference type="Gene3D" id="1.25.40.20">
    <property type="entry name" value="Ankyrin repeat-containing domain"/>
    <property type="match status" value="1"/>
</dbReference>
<comment type="caution">
    <text evidence="5">The sequence shown here is derived from an EMBL/GenBank/DDBJ whole genome shotgun (WGS) entry which is preliminary data.</text>
</comment>
<name>A0A7D8V2N2_VANHU</name>
<feature type="repeat" description="ANK" evidence="3">
    <location>
        <begin position="168"/>
        <end position="200"/>
    </location>
</feature>
<dbReference type="OrthoDB" id="341259at2759"/>
<gene>
    <name evidence="5" type="ORF">VHUM_02017</name>
</gene>
<dbReference type="PROSITE" id="PS50088">
    <property type="entry name" value="ANK_REPEAT"/>
    <property type="match status" value="2"/>
</dbReference>
<dbReference type="AlphaFoldDB" id="A0A7D8V2N2"/>
<accession>A0A7D8V2N2</accession>
<dbReference type="EMBL" id="QKWK01000004">
    <property type="protein sequence ID" value="TXT11266.1"/>
    <property type="molecule type" value="Genomic_DNA"/>
</dbReference>
<keyword evidence="1" id="KW-0677">Repeat</keyword>
<evidence type="ECO:0000256" key="3">
    <source>
        <dbReference type="PROSITE-ProRule" id="PRU00023"/>
    </source>
</evidence>
<evidence type="ECO:0000256" key="2">
    <source>
        <dbReference type="ARBA" id="ARBA00023043"/>
    </source>
</evidence>
<feature type="compositionally biased region" description="Polar residues" evidence="4">
    <location>
        <begin position="440"/>
        <end position="457"/>
    </location>
</feature>
<evidence type="ECO:0000313" key="6">
    <source>
        <dbReference type="Proteomes" id="UP000473826"/>
    </source>
</evidence>
<dbReference type="InterPro" id="IPR036770">
    <property type="entry name" value="Ankyrin_rpt-contain_sf"/>
</dbReference>
<sequence>MATADPFCPAPSGGGSAPGTATATGSRLNVVRKPSLRVRQAVRDNNVALLSRLQHKTDLRNTDKSRLTSLAWAVLEVNLEVFEWLLIDYGHDDQELSRDAEHNTIFHLLATVAAPPGLSPMAHVLTSNPDFPPRPQTRPADELRDTALRMTEIYHTLFPFLLDWSNTGGKTALHFAAQADNAGFIALLCDLGADIDLADLQGNTPLHYASAWGNTASVRALLERGASITARNFEGFTASDFAYSHASRAALDSLAREAAEERKARRRDQRAKEREAREREVYEREAWEREQYEREQWEREQAEREQWERERVYEAVSESHAAASESHASHADSQSHDTHQSAAARLRSASTSTSVTNVSGSSGGRSGSRSGSQSGGYSGAYRTAFTSPFDEPPLPPMPPDIAAAAEAAAAARTAALLSSRPTTPATPIDAARLPHRSRDSSTLGPRSSGSNTPQTTTNHDHALLQQLPPRSDSRINRI</sequence>
<proteinExistence type="predicted"/>
<dbReference type="PROSITE" id="PS50297">
    <property type="entry name" value="ANK_REP_REGION"/>
    <property type="match status" value="2"/>
</dbReference>
<feature type="region of interest" description="Disordered" evidence="4">
    <location>
        <begin position="1"/>
        <end position="28"/>
    </location>
</feature>
<keyword evidence="6" id="KW-1185">Reference proteome</keyword>
<feature type="repeat" description="ANK" evidence="3">
    <location>
        <begin position="201"/>
        <end position="233"/>
    </location>
</feature>
<feature type="compositionally biased region" description="Basic and acidic residues" evidence="4">
    <location>
        <begin position="270"/>
        <end position="294"/>
    </location>
</feature>
<evidence type="ECO:0000256" key="4">
    <source>
        <dbReference type="SAM" id="MobiDB-lite"/>
    </source>
</evidence>
<evidence type="ECO:0000313" key="5">
    <source>
        <dbReference type="EMBL" id="TXT11266.1"/>
    </source>
</evidence>
<feature type="compositionally biased region" description="Pro residues" evidence="4">
    <location>
        <begin position="390"/>
        <end position="399"/>
    </location>
</feature>
<dbReference type="InterPro" id="IPR002110">
    <property type="entry name" value="Ankyrin_rpt"/>
</dbReference>
<dbReference type="SUPFAM" id="SSF48403">
    <property type="entry name" value="Ankyrin repeat"/>
    <property type="match status" value="1"/>
</dbReference>
<evidence type="ECO:0000256" key="1">
    <source>
        <dbReference type="ARBA" id="ARBA00022737"/>
    </source>
</evidence>
<feature type="compositionally biased region" description="Basic and acidic residues" evidence="4">
    <location>
        <begin position="327"/>
        <end position="339"/>
    </location>
</feature>
<feature type="region of interest" description="Disordered" evidence="4">
    <location>
        <begin position="315"/>
        <end position="478"/>
    </location>
</feature>
<feature type="compositionally biased region" description="Low complexity" evidence="4">
    <location>
        <begin position="400"/>
        <end position="415"/>
    </location>
</feature>
<dbReference type="PANTHER" id="PTHR24171">
    <property type="entry name" value="ANKYRIN REPEAT DOMAIN-CONTAINING PROTEIN 39-RELATED"/>
    <property type="match status" value="1"/>
</dbReference>
<feature type="region of interest" description="Disordered" evidence="4">
    <location>
        <begin position="262"/>
        <end position="294"/>
    </location>
</feature>
<dbReference type="Proteomes" id="UP000473826">
    <property type="component" value="Unassembled WGS sequence"/>
</dbReference>